<feature type="compositionally biased region" description="Polar residues" evidence="7">
    <location>
        <begin position="1"/>
        <end position="12"/>
    </location>
</feature>
<keyword evidence="6" id="KW-0539">Nucleus</keyword>
<keyword evidence="1" id="KW-0479">Metal-binding</keyword>
<feature type="compositionally biased region" description="Low complexity" evidence="7">
    <location>
        <begin position="219"/>
        <end position="228"/>
    </location>
</feature>
<evidence type="ECO:0000313" key="9">
    <source>
        <dbReference type="EMBL" id="PPQ72624.1"/>
    </source>
</evidence>
<feature type="region of interest" description="Disordered" evidence="7">
    <location>
        <begin position="1"/>
        <end position="21"/>
    </location>
</feature>
<dbReference type="PROSITE" id="PS50048">
    <property type="entry name" value="ZN2_CY6_FUNGAL_2"/>
    <property type="match status" value="1"/>
</dbReference>
<keyword evidence="2" id="KW-0862">Zinc</keyword>
<keyword evidence="10" id="KW-1185">Reference proteome</keyword>
<evidence type="ECO:0000256" key="6">
    <source>
        <dbReference type="ARBA" id="ARBA00023242"/>
    </source>
</evidence>
<comment type="caution">
    <text evidence="9">The sequence shown here is derived from an EMBL/GenBank/DDBJ whole genome shotgun (WGS) entry which is preliminary data.</text>
</comment>
<keyword evidence="4" id="KW-0238">DNA-binding</keyword>
<feature type="region of interest" description="Disordered" evidence="7">
    <location>
        <begin position="150"/>
        <end position="181"/>
    </location>
</feature>
<reference evidence="9 10" key="1">
    <citation type="journal article" date="2018" name="Evol. Lett.">
        <title>Horizontal gene cluster transfer increased hallucinogenic mushroom diversity.</title>
        <authorList>
            <person name="Reynolds H.T."/>
            <person name="Vijayakumar V."/>
            <person name="Gluck-Thaler E."/>
            <person name="Korotkin H.B."/>
            <person name="Matheny P.B."/>
            <person name="Slot J.C."/>
        </authorList>
    </citation>
    <scope>NUCLEOTIDE SEQUENCE [LARGE SCALE GENOMIC DNA]</scope>
    <source>
        <strain evidence="9 10">2629</strain>
    </source>
</reference>
<feature type="region of interest" description="Disordered" evidence="7">
    <location>
        <begin position="50"/>
        <end position="71"/>
    </location>
</feature>
<evidence type="ECO:0000256" key="3">
    <source>
        <dbReference type="ARBA" id="ARBA00023015"/>
    </source>
</evidence>
<dbReference type="InParanoid" id="A0A409W273"/>
<dbReference type="CDD" id="cd00067">
    <property type="entry name" value="GAL4"/>
    <property type="match status" value="1"/>
</dbReference>
<feature type="compositionally biased region" description="Basic residues" evidence="7">
    <location>
        <begin position="351"/>
        <end position="360"/>
    </location>
</feature>
<dbReference type="SMART" id="SM00066">
    <property type="entry name" value="GAL4"/>
    <property type="match status" value="1"/>
</dbReference>
<dbReference type="GO" id="GO:0000981">
    <property type="term" value="F:DNA-binding transcription factor activity, RNA polymerase II-specific"/>
    <property type="evidence" value="ECO:0007669"/>
    <property type="project" value="InterPro"/>
</dbReference>
<evidence type="ECO:0000313" key="10">
    <source>
        <dbReference type="Proteomes" id="UP000284842"/>
    </source>
</evidence>
<keyword evidence="5" id="KW-0804">Transcription</keyword>
<gene>
    <name evidence="9" type="ORF">CVT24_005115</name>
</gene>
<evidence type="ECO:0000256" key="7">
    <source>
        <dbReference type="SAM" id="MobiDB-lite"/>
    </source>
</evidence>
<dbReference type="EMBL" id="NHTK01005860">
    <property type="protein sequence ID" value="PPQ72624.1"/>
    <property type="molecule type" value="Genomic_DNA"/>
</dbReference>
<organism evidence="9 10">
    <name type="scientific">Panaeolus cyanescens</name>
    <dbReference type="NCBI Taxonomy" id="181874"/>
    <lineage>
        <taxon>Eukaryota</taxon>
        <taxon>Fungi</taxon>
        <taxon>Dikarya</taxon>
        <taxon>Basidiomycota</taxon>
        <taxon>Agaricomycotina</taxon>
        <taxon>Agaricomycetes</taxon>
        <taxon>Agaricomycetidae</taxon>
        <taxon>Agaricales</taxon>
        <taxon>Agaricineae</taxon>
        <taxon>Galeropsidaceae</taxon>
        <taxon>Panaeolus</taxon>
    </lineage>
</organism>
<evidence type="ECO:0000256" key="2">
    <source>
        <dbReference type="ARBA" id="ARBA00022833"/>
    </source>
</evidence>
<keyword evidence="3" id="KW-0805">Transcription regulation</keyword>
<sequence length="401" mass="41771">MVEATKTAQTPNAEHPYPPPPVMMPYPHQAYNGAPYPGPPGAYMPHIFPYPPPPHDASHPEGSQNGTVPQPPPQYMMLPPGVLYYPPHPQPPFGSPPQNPTTSAINRPKRKQVKMACTNCAMACKKCDESRPCERCVKYNLMDSCVDGQRKERKRGVKRGPYNKRKKEGEGEWPAGTAPPTTATTAAAIHAVAQYTPEGYYQVFYPSGFLPPPPPHPGAPQHDGQPPADGSPPHPPVPYFVHPGAYPPFAYPHIYGGPPPPGAPVQIVATPGGAPIAPPPPQAPPAAQPTPTPAASAQPAQPQPEEPQTVNPADTAGKPTSAAASSDEPNGEIAAGKKRPRGSKGGEGKSSKKSKVNGAHKSKDGEDAAATNGSAAPTKANGTDGEGEGSDSPASSTASSE</sequence>
<evidence type="ECO:0000256" key="1">
    <source>
        <dbReference type="ARBA" id="ARBA00022723"/>
    </source>
</evidence>
<dbReference type="AlphaFoldDB" id="A0A409W273"/>
<dbReference type="OrthoDB" id="5575144at2759"/>
<feature type="domain" description="Zn(2)-C6 fungal-type" evidence="8">
    <location>
        <begin position="116"/>
        <end position="147"/>
    </location>
</feature>
<feature type="compositionally biased region" description="Pro residues" evidence="7">
    <location>
        <begin position="276"/>
        <end position="292"/>
    </location>
</feature>
<feature type="compositionally biased region" description="Pro residues" evidence="7">
    <location>
        <begin position="229"/>
        <end position="238"/>
    </location>
</feature>
<dbReference type="PANTHER" id="PTHR47659:SF7">
    <property type="entry name" value="FUNGAL TRANSCRIPTIONAL REGULATORY PROTEIN, N-TERMINAL DOMAIN-CONTAINING PROTEIN"/>
    <property type="match status" value="1"/>
</dbReference>
<feature type="compositionally biased region" description="Low complexity" evidence="7">
    <location>
        <begin position="390"/>
        <end position="401"/>
    </location>
</feature>
<dbReference type="PANTHER" id="PTHR47659">
    <property type="entry name" value="ZN(II)2CYS6 TRANSCRIPTION FACTOR (EUROFUNG)-RELATED"/>
    <property type="match status" value="1"/>
</dbReference>
<protein>
    <recommendedName>
        <fullName evidence="8">Zn(2)-C6 fungal-type domain-containing protein</fullName>
    </recommendedName>
</protein>
<dbReference type="InterPro" id="IPR001138">
    <property type="entry name" value="Zn2Cys6_DnaBD"/>
</dbReference>
<proteinExistence type="predicted"/>
<evidence type="ECO:0000259" key="8">
    <source>
        <dbReference type="PROSITE" id="PS50048"/>
    </source>
</evidence>
<evidence type="ECO:0000256" key="4">
    <source>
        <dbReference type="ARBA" id="ARBA00023125"/>
    </source>
</evidence>
<dbReference type="STRING" id="181874.A0A409W273"/>
<feature type="region of interest" description="Disordered" evidence="7">
    <location>
        <begin position="211"/>
        <end position="401"/>
    </location>
</feature>
<feature type="compositionally biased region" description="Basic residues" evidence="7">
    <location>
        <begin position="151"/>
        <end position="166"/>
    </location>
</feature>
<name>A0A409W273_9AGAR</name>
<evidence type="ECO:0000256" key="5">
    <source>
        <dbReference type="ARBA" id="ARBA00023163"/>
    </source>
</evidence>
<dbReference type="GO" id="GO:0003677">
    <property type="term" value="F:DNA binding"/>
    <property type="evidence" value="ECO:0007669"/>
    <property type="project" value="UniProtKB-KW"/>
</dbReference>
<dbReference type="GO" id="GO:0008270">
    <property type="term" value="F:zinc ion binding"/>
    <property type="evidence" value="ECO:0007669"/>
    <property type="project" value="InterPro"/>
</dbReference>
<dbReference type="InterPro" id="IPR050335">
    <property type="entry name" value="ERT1_acuK_gluconeogen_tf"/>
</dbReference>
<accession>A0A409W273</accession>
<dbReference type="Proteomes" id="UP000284842">
    <property type="component" value="Unassembled WGS sequence"/>
</dbReference>